<keyword evidence="2" id="KW-1185">Reference proteome</keyword>
<evidence type="ECO:0000313" key="1">
    <source>
        <dbReference type="EMBL" id="GBM43528.1"/>
    </source>
</evidence>
<accession>A0A4Y2FT29</accession>
<dbReference type="EMBL" id="BGPR01001032">
    <property type="protein sequence ID" value="GBM43528.1"/>
    <property type="molecule type" value="Genomic_DNA"/>
</dbReference>
<comment type="caution">
    <text evidence="1">The sequence shown here is derived from an EMBL/GenBank/DDBJ whole genome shotgun (WGS) entry which is preliminary data.</text>
</comment>
<sequence>MVRTLFLAIFNLFRKLKEFLGGKRFGSDEELENAVATCLNELAAEEYEMEILKLVDRYDKCLNVGASSDKSVFKRLCYPSRNQSGLLIEKYRFETPHIKYSVRGSQPVVIQVSL</sequence>
<protein>
    <submittedName>
        <fullName evidence="1">Uncharacterized protein</fullName>
    </submittedName>
</protein>
<dbReference type="Proteomes" id="UP000499080">
    <property type="component" value="Unassembled WGS sequence"/>
</dbReference>
<dbReference type="GO" id="GO:0003676">
    <property type="term" value="F:nucleic acid binding"/>
    <property type="evidence" value="ECO:0007669"/>
    <property type="project" value="InterPro"/>
</dbReference>
<evidence type="ECO:0000313" key="2">
    <source>
        <dbReference type="Proteomes" id="UP000499080"/>
    </source>
</evidence>
<name>A0A4Y2FT29_ARAVE</name>
<reference evidence="1 2" key="1">
    <citation type="journal article" date="2019" name="Sci. Rep.">
        <title>Orb-weaving spider Araneus ventricosus genome elucidates the spidroin gene catalogue.</title>
        <authorList>
            <person name="Kono N."/>
            <person name="Nakamura H."/>
            <person name="Ohtoshi R."/>
            <person name="Moran D.A.P."/>
            <person name="Shinohara A."/>
            <person name="Yoshida Y."/>
            <person name="Fujiwara M."/>
            <person name="Mori M."/>
            <person name="Tomita M."/>
            <person name="Arakawa K."/>
        </authorList>
    </citation>
    <scope>NUCLEOTIDE SEQUENCE [LARGE SCALE GENOMIC DNA]</scope>
</reference>
<dbReference type="InterPro" id="IPR036397">
    <property type="entry name" value="RNaseH_sf"/>
</dbReference>
<dbReference type="Gene3D" id="3.30.420.10">
    <property type="entry name" value="Ribonuclease H-like superfamily/Ribonuclease H"/>
    <property type="match status" value="1"/>
</dbReference>
<dbReference type="AlphaFoldDB" id="A0A4Y2FT29"/>
<organism evidence="1 2">
    <name type="scientific">Araneus ventricosus</name>
    <name type="common">Orbweaver spider</name>
    <name type="synonym">Epeira ventricosa</name>
    <dbReference type="NCBI Taxonomy" id="182803"/>
    <lineage>
        <taxon>Eukaryota</taxon>
        <taxon>Metazoa</taxon>
        <taxon>Ecdysozoa</taxon>
        <taxon>Arthropoda</taxon>
        <taxon>Chelicerata</taxon>
        <taxon>Arachnida</taxon>
        <taxon>Araneae</taxon>
        <taxon>Araneomorphae</taxon>
        <taxon>Entelegynae</taxon>
        <taxon>Araneoidea</taxon>
        <taxon>Araneidae</taxon>
        <taxon>Araneus</taxon>
    </lineage>
</organism>
<proteinExistence type="predicted"/>
<gene>
    <name evidence="1" type="ORF">AVEN_96190_1</name>
</gene>